<evidence type="ECO:0000256" key="1">
    <source>
        <dbReference type="ARBA" id="ARBA00022723"/>
    </source>
</evidence>
<accession>A0A401ZT14</accession>
<dbReference type="FunFam" id="3.40.250.10:FF:000049">
    <property type="entry name" value="Phage shock protein E"/>
    <property type="match status" value="1"/>
</dbReference>
<feature type="domain" description="Rhodanese" evidence="2">
    <location>
        <begin position="383"/>
        <end position="471"/>
    </location>
</feature>
<dbReference type="InterPro" id="IPR051682">
    <property type="entry name" value="Mito_Persulfide_Diox"/>
</dbReference>
<evidence type="ECO:0000259" key="2">
    <source>
        <dbReference type="PROSITE" id="PS50206"/>
    </source>
</evidence>
<comment type="caution">
    <text evidence="3">The sequence shown here is derived from an EMBL/GenBank/DDBJ whole genome shotgun (WGS) entry which is preliminary data.</text>
</comment>
<organism evidence="3 4">
    <name type="scientific">Dictyobacter aurantiacus</name>
    <dbReference type="NCBI Taxonomy" id="1936993"/>
    <lineage>
        <taxon>Bacteria</taxon>
        <taxon>Bacillati</taxon>
        <taxon>Chloroflexota</taxon>
        <taxon>Ktedonobacteria</taxon>
        <taxon>Ktedonobacterales</taxon>
        <taxon>Dictyobacteraceae</taxon>
        <taxon>Dictyobacter</taxon>
    </lineage>
</organism>
<dbReference type="PANTHER" id="PTHR43084:SF1">
    <property type="entry name" value="PERSULFIDE DIOXYGENASE ETHE1, MITOCHONDRIAL"/>
    <property type="match status" value="1"/>
</dbReference>
<sequence length="478" mass="52430">MLLHTFYHEPLAQASYLVGCQATGEALVIDPNRSLDQYIEFAQAKGLRITAVAETHIHADFVSGSRELAQRTGAQLYLSDMGPAEWKYTYAAEAGAILLKDHDAFHIGNILVQALHTPGHTPEHLSFLITDTAAANEPIGLFTGDFIFVGDVGRPDLLERAAGVQGTMEQSARQLFHSLQMTRELPDYLQIWPGHGAGSACGRALGAIPQTTIGYERRFNWAFTTTDEAAFVQAVLEGQPEPPFYFAQMKRVNKVGPAMLGAQALPPQETLEQLQRQLDDKRRVIDTRPADRYADGYIPGTINIPLNGSFLTWAGWLLPYEHPFVLIADQTEVQEAQQALQLIGLDQFAGYLPTEIIQQWKEAGLPLEHLQAMGAAELCQRIGQGELPVIDVRGASEYREGHIHGAINIPVGYLEQQLLKIPAGQDVVVHCQAGARSAIAASILAAHGFKQHINMKDGFAAWEKAGLPVEKERLTGTH</sequence>
<dbReference type="InterPro" id="IPR001763">
    <property type="entry name" value="Rhodanese-like_dom"/>
</dbReference>
<dbReference type="PROSITE" id="PS50206">
    <property type="entry name" value="RHODANESE_3"/>
    <property type="match status" value="2"/>
</dbReference>
<name>A0A401ZT14_9CHLR</name>
<dbReference type="GO" id="GO:0006749">
    <property type="term" value="P:glutathione metabolic process"/>
    <property type="evidence" value="ECO:0007669"/>
    <property type="project" value="InterPro"/>
</dbReference>
<dbReference type="InterPro" id="IPR044528">
    <property type="entry name" value="POD-like_MBL-fold"/>
</dbReference>
<dbReference type="Pfam" id="PF00581">
    <property type="entry name" value="Rhodanese"/>
    <property type="match status" value="2"/>
</dbReference>
<dbReference type="CDD" id="cd07724">
    <property type="entry name" value="POD-like_MBL-fold"/>
    <property type="match status" value="1"/>
</dbReference>
<dbReference type="Gene3D" id="3.60.15.10">
    <property type="entry name" value="Ribonuclease Z/Hydroxyacylglutathione hydrolase-like"/>
    <property type="match status" value="1"/>
</dbReference>
<evidence type="ECO:0000313" key="3">
    <source>
        <dbReference type="EMBL" id="GCE10007.1"/>
    </source>
</evidence>
<dbReference type="PANTHER" id="PTHR43084">
    <property type="entry name" value="PERSULFIDE DIOXYGENASE ETHE1"/>
    <property type="match status" value="1"/>
</dbReference>
<dbReference type="GO" id="GO:0046872">
    <property type="term" value="F:metal ion binding"/>
    <property type="evidence" value="ECO:0007669"/>
    <property type="project" value="UniProtKB-KW"/>
</dbReference>
<dbReference type="Proteomes" id="UP000287224">
    <property type="component" value="Unassembled WGS sequence"/>
</dbReference>
<dbReference type="InterPro" id="IPR036866">
    <property type="entry name" value="RibonucZ/Hydroxyglut_hydro"/>
</dbReference>
<protein>
    <submittedName>
        <fullName evidence="3">MBL fold hydrolase</fullName>
    </submittedName>
</protein>
<keyword evidence="4" id="KW-1185">Reference proteome</keyword>
<dbReference type="GO" id="GO:0050313">
    <property type="term" value="F:sulfur dioxygenase activity"/>
    <property type="evidence" value="ECO:0007669"/>
    <property type="project" value="InterPro"/>
</dbReference>
<feature type="domain" description="Rhodanese" evidence="2">
    <location>
        <begin position="278"/>
        <end position="307"/>
    </location>
</feature>
<dbReference type="GO" id="GO:0016787">
    <property type="term" value="F:hydrolase activity"/>
    <property type="evidence" value="ECO:0007669"/>
    <property type="project" value="UniProtKB-KW"/>
</dbReference>
<dbReference type="SUPFAM" id="SSF52821">
    <property type="entry name" value="Rhodanese/Cell cycle control phosphatase"/>
    <property type="match status" value="2"/>
</dbReference>
<dbReference type="CDD" id="cd00158">
    <property type="entry name" value="RHOD"/>
    <property type="match status" value="2"/>
</dbReference>
<keyword evidence="1" id="KW-0479">Metal-binding</keyword>
<dbReference type="OrthoDB" id="9784009at2"/>
<dbReference type="Pfam" id="PF00753">
    <property type="entry name" value="Lactamase_B"/>
    <property type="match status" value="1"/>
</dbReference>
<dbReference type="GO" id="GO:0070813">
    <property type="term" value="P:hydrogen sulfide metabolic process"/>
    <property type="evidence" value="ECO:0007669"/>
    <property type="project" value="TreeGrafter"/>
</dbReference>
<dbReference type="FunFam" id="3.60.15.10:FF:000030">
    <property type="entry name" value="Metallo-beta-lactamase family protein"/>
    <property type="match status" value="1"/>
</dbReference>
<dbReference type="InterPro" id="IPR001279">
    <property type="entry name" value="Metallo-B-lactamas"/>
</dbReference>
<dbReference type="AlphaFoldDB" id="A0A401ZT14"/>
<keyword evidence="3" id="KW-0378">Hydrolase</keyword>
<evidence type="ECO:0000313" key="4">
    <source>
        <dbReference type="Proteomes" id="UP000287224"/>
    </source>
</evidence>
<proteinExistence type="predicted"/>
<dbReference type="RefSeq" id="WP_126602951.1">
    <property type="nucleotide sequence ID" value="NZ_BIFQ01000002.1"/>
</dbReference>
<dbReference type="InterPro" id="IPR036873">
    <property type="entry name" value="Rhodanese-like_dom_sf"/>
</dbReference>
<reference evidence="4" key="1">
    <citation type="submission" date="2018-12" db="EMBL/GenBank/DDBJ databases">
        <title>Tengunoibacter tsumagoiensis gen. nov., sp. nov., Dictyobacter kobayashii sp. nov., D. alpinus sp. nov., and D. joshuensis sp. nov. and description of Dictyobacteraceae fam. nov. within the order Ktedonobacterales isolated from Tengu-no-mugimeshi.</title>
        <authorList>
            <person name="Wang C.M."/>
            <person name="Zheng Y."/>
            <person name="Sakai Y."/>
            <person name="Toyoda A."/>
            <person name="Minakuchi Y."/>
            <person name="Abe K."/>
            <person name="Yokota A."/>
            <person name="Yabe S."/>
        </authorList>
    </citation>
    <scope>NUCLEOTIDE SEQUENCE [LARGE SCALE GENOMIC DNA]</scope>
    <source>
        <strain evidence="4">S-27</strain>
    </source>
</reference>
<dbReference type="Gene3D" id="3.40.250.10">
    <property type="entry name" value="Rhodanese-like domain"/>
    <property type="match status" value="2"/>
</dbReference>
<dbReference type="EMBL" id="BIFQ01000002">
    <property type="protein sequence ID" value="GCE10007.1"/>
    <property type="molecule type" value="Genomic_DNA"/>
</dbReference>
<gene>
    <name evidence="3" type="ORF">KDAU_73360</name>
</gene>
<dbReference type="SUPFAM" id="SSF56281">
    <property type="entry name" value="Metallo-hydrolase/oxidoreductase"/>
    <property type="match status" value="1"/>
</dbReference>
<dbReference type="SMART" id="SM00849">
    <property type="entry name" value="Lactamase_B"/>
    <property type="match status" value="1"/>
</dbReference>
<dbReference type="SMART" id="SM00450">
    <property type="entry name" value="RHOD"/>
    <property type="match status" value="2"/>
</dbReference>